<organism evidence="1 2">
    <name type="scientific">Paradevosia tibetensis</name>
    <dbReference type="NCBI Taxonomy" id="1447062"/>
    <lineage>
        <taxon>Bacteria</taxon>
        <taxon>Pseudomonadati</taxon>
        <taxon>Pseudomonadota</taxon>
        <taxon>Alphaproteobacteria</taxon>
        <taxon>Hyphomicrobiales</taxon>
        <taxon>Devosiaceae</taxon>
        <taxon>Paradevosia</taxon>
    </lineage>
</organism>
<proteinExistence type="predicted"/>
<evidence type="ECO:0000313" key="1">
    <source>
        <dbReference type="EMBL" id="QEE20930.1"/>
    </source>
</evidence>
<dbReference type="OrthoDB" id="7947287at2"/>
<sequence length="235" mass="26813">MPKVRHTLNEDVGDPKEWTFTWEITDDVTLGSACGFCGRSEQRLTYEVVRGADSHWICQTCVARYPVKGYLDGMQLDPISTRDQVHGLTARIKQQTCQEAIRRLQGLTNDPEIDEILVYFDRNLQLSPRRAARLFAALPLLAEPFDPRVFEIRTRSAEHQSEYGSLDETSRVLIWPALSSVQRRRMIALGYAPAGVSIPPRNGRRSHVAPQKLPERRMPALSEPTILNREKKSFQ</sequence>
<gene>
    <name evidence="1" type="ORF">FNA67_12405</name>
</gene>
<accession>A0A5B9DNK1</accession>
<evidence type="ECO:0000313" key="2">
    <source>
        <dbReference type="Proteomes" id="UP000321062"/>
    </source>
</evidence>
<dbReference type="AlphaFoldDB" id="A0A5B9DNK1"/>
<dbReference type="RefSeq" id="WP_147656239.1">
    <property type="nucleotide sequence ID" value="NZ_BMFM01000001.1"/>
</dbReference>
<name>A0A5B9DNK1_9HYPH</name>
<dbReference type="KEGG" id="yti:FNA67_12405"/>
<keyword evidence="2" id="KW-1185">Reference proteome</keyword>
<reference evidence="1 2" key="1">
    <citation type="journal article" date="2015" name="Int. J. Syst. Evol. Microbiol.">
        <title>Youhaiella tibetensis gen. nov., sp. nov., isolated from subsurface sediment.</title>
        <authorList>
            <person name="Wang Y.X."/>
            <person name="Huang F.Q."/>
            <person name="Nogi Y."/>
            <person name="Pang S.J."/>
            <person name="Wang P.K."/>
            <person name="Lv J."/>
        </authorList>
    </citation>
    <scope>NUCLEOTIDE SEQUENCE [LARGE SCALE GENOMIC DNA]</scope>
    <source>
        <strain evidence="2">fig4</strain>
    </source>
</reference>
<dbReference type="EMBL" id="CP041690">
    <property type="protein sequence ID" value="QEE20930.1"/>
    <property type="molecule type" value="Genomic_DNA"/>
</dbReference>
<protein>
    <submittedName>
        <fullName evidence="1">Uncharacterized protein</fullName>
    </submittedName>
</protein>
<dbReference type="Proteomes" id="UP000321062">
    <property type="component" value="Chromosome"/>
</dbReference>